<dbReference type="GO" id="GO:0045033">
    <property type="term" value="P:peroxisome inheritance"/>
    <property type="evidence" value="ECO:0007669"/>
    <property type="project" value="InterPro"/>
</dbReference>
<dbReference type="GO" id="GO:0005780">
    <property type="term" value="C:extrinsic component of intraperoxisomal membrane"/>
    <property type="evidence" value="ECO:0007669"/>
    <property type="project" value="InterPro"/>
</dbReference>
<keyword evidence="9" id="KW-1185">Reference proteome</keyword>
<feature type="region of interest" description="Disordered" evidence="6">
    <location>
        <begin position="761"/>
        <end position="798"/>
    </location>
</feature>
<evidence type="ECO:0000256" key="2">
    <source>
        <dbReference type="ARBA" id="ARBA00004421"/>
    </source>
</evidence>
<comment type="similarity">
    <text evidence="3">Belongs to the INP1 family.</text>
</comment>
<feature type="compositionally biased region" description="Polar residues" evidence="6">
    <location>
        <begin position="382"/>
        <end position="392"/>
    </location>
</feature>
<dbReference type="EMBL" id="FO082049">
    <property type="protein sequence ID" value="CCE83311.1"/>
    <property type="molecule type" value="Genomic_DNA"/>
</dbReference>
<dbReference type="OMA" id="YWKIFIN"/>
<dbReference type="Proteomes" id="UP000005222">
    <property type="component" value="Chromosome K"/>
</dbReference>
<feature type="region of interest" description="Disordered" evidence="6">
    <location>
        <begin position="1"/>
        <end position="120"/>
    </location>
</feature>
<evidence type="ECO:0000256" key="4">
    <source>
        <dbReference type="ARBA" id="ARBA00021397"/>
    </source>
</evidence>
<feature type="region of interest" description="Disordered" evidence="6">
    <location>
        <begin position="378"/>
        <end position="405"/>
    </location>
</feature>
<dbReference type="OrthoDB" id="4097008at2759"/>
<feature type="compositionally biased region" description="Basic residues" evidence="6">
    <location>
        <begin position="71"/>
        <end position="84"/>
    </location>
</feature>
<dbReference type="eggNOG" id="ENOG502S7ZC">
    <property type="taxonomic scope" value="Eukaryota"/>
</dbReference>
<dbReference type="Pfam" id="PF12634">
    <property type="entry name" value="Inp1"/>
    <property type="match status" value="1"/>
</dbReference>
<feature type="compositionally biased region" description="Polar residues" evidence="6">
    <location>
        <begin position="720"/>
        <end position="737"/>
    </location>
</feature>
<proteinExistence type="inferred from homology"/>
<feature type="compositionally biased region" description="Polar residues" evidence="6">
    <location>
        <begin position="761"/>
        <end position="780"/>
    </location>
</feature>
<name>G8Y6W2_PICSO</name>
<evidence type="ECO:0000256" key="3">
    <source>
        <dbReference type="ARBA" id="ARBA00010707"/>
    </source>
</evidence>
<evidence type="ECO:0000256" key="1">
    <source>
        <dbReference type="ARBA" id="ARBA00003594"/>
    </source>
</evidence>
<reference evidence="9" key="2">
    <citation type="journal article" date="2012" name="G3 (Bethesda)">
        <title>Pichia sorbitophila, an interspecies yeast hybrid reveals early steps of genome resolution following polyploidization.</title>
        <authorList>
            <person name="Leh Louis V."/>
            <person name="Despons L."/>
            <person name="Friedrich A."/>
            <person name="Martin T."/>
            <person name="Durrens P."/>
            <person name="Casaregola S."/>
            <person name="Neuveglise C."/>
            <person name="Fairhead C."/>
            <person name="Marck C."/>
            <person name="Cruz J.A."/>
            <person name="Straub M.L."/>
            <person name="Kugler V."/>
            <person name="Sacerdot C."/>
            <person name="Uzunov Z."/>
            <person name="Thierry A."/>
            <person name="Weiss S."/>
            <person name="Bleykasten C."/>
            <person name="De Montigny J."/>
            <person name="Jacques N."/>
            <person name="Jung P."/>
            <person name="Lemaire M."/>
            <person name="Mallet S."/>
            <person name="Morel G."/>
            <person name="Richard G.F."/>
            <person name="Sarkar A."/>
            <person name="Savel G."/>
            <person name="Schacherer J."/>
            <person name="Seret M.L."/>
            <person name="Talla E."/>
            <person name="Samson G."/>
            <person name="Jubin C."/>
            <person name="Poulain J."/>
            <person name="Vacherie B."/>
            <person name="Barbe V."/>
            <person name="Pelletier E."/>
            <person name="Sherman D.J."/>
            <person name="Westhof E."/>
            <person name="Weissenbach J."/>
            <person name="Baret P.V."/>
            <person name="Wincker P."/>
            <person name="Gaillardin C."/>
            <person name="Dujon B."/>
            <person name="Souciet J.L."/>
        </authorList>
    </citation>
    <scope>NUCLEOTIDE SEQUENCE [LARGE SCALE GENOMIC DNA]</scope>
    <source>
        <strain evidence="9">ATCC MYA-4447 / BCRC 22081 / CBS 7064 / NBRC 10061 / NRRL Y-12695</strain>
    </source>
</reference>
<feature type="compositionally biased region" description="Polar residues" evidence="6">
    <location>
        <begin position="670"/>
        <end position="683"/>
    </location>
</feature>
<feature type="region of interest" description="Disordered" evidence="6">
    <location>
        <begin position="713"/>
        <end position="737"/>
    </location>
</feature>
<feature type="compositionally biased region" description="Polar residues" evidence="6">
    <location>
        <begin position="42"/>
        <end position="66"/>
    </location>
</feature>
<protein>
    <recommendedName>
        <fullName evidence="4">Inheritance of peroxisomes protein 1</fullName>
    </recommendedName>
</protein>
<evidence type="ECO:0000313" key="7">
    <source>
        <dbReference type="EMBL" id="CCE83311.1"/>
    </source>
</evidence>
<dbReference type="EMBL" id="FO082048">
    <property type="protein sequence ID" value="CCE84342.1"/>
    <property type="molecule type" value="Genomic_DNA"/>
</dbReference>
<gene>
    <name evidence="8" type="primary">Piso0_003886</name>
    <name evidence="7" type="ORF">GNLVRS01_PISO0K04740g</name>
    <name evidence="8" type="ORF">GNLVRS01_PISO0L04741g</name>
</gene>
<dbReference type="STRING" id="559304.G8Y6W2"/>
<evidence type="ECO:0000313" key="9">
    <source>
        <dbReference type="Proteomes" id="UP000005222"/>
    </source>
</evidence>
<feature type="region of interest" description="Disordered" evidence="6">
    <location>
        <begin position="664"/>
        <end position="690"/>
    </location>
</feature>
<keyword evidence="5" id="KW-0472">Membrane</keyword>
<accession>G8Y6W2</accession>
<organism evidence="8 9">
    <name type="scientific">Pichia sorbitophila (strain ATCC MYA-4447 / BCRC 22081 / CBS 7064 / NBRC 10061 / NRRL Y-12695)</name>
    <name type="common">Hybrid yeast</name>
    <dbReference type="NCBI Taxonomy" id="559304"/>
    <lineage>
        <taxon>Eukaryota</taxon>
        <taxon>Fungi</taxon>
        <taxon>Dikarya</taxon>
        <taxon>Ascomycota</taxon>
        <taxon>Saccharomycotina</taxon>
        <taxon>Pichiomycetes</taxon>
        <taxon>Debaryomycetaceae</taxon>
        <taxon>Millerozyma</taxon>
    </lineage>
</organism>
<reference evidence="8" key="1">
    <citation type="submission" date="2011-10" db="EMBL/GenBank/DDBJ databases">
        <authorList>
            <person name="Genoscope - CEA"/>
        </authorList>
    </citation>
    <scope>NUCLEOTIDE SEQUENCE</scope>
</reference>
<comment type="function">
    <text evidence="1">Required for peroxisome inheritance.</text>
</comment>
<dbReference type="InParanoid" id="G8Y6W2"/>
<dbReference type="AlphaFoldDB" id="G8Y6W2"/>
<dbReference type="Proteomes" id="UP000005222">
    <property type="component" value="Chromosome L"/>
</dbReference>
<dbReference type="HOGENOM" id="CLU_341028_0_0_1"/>
<evidence type="ECO:0000313" key="8">
    <source>
        <dbReference type="EMBL" id="CCE84342.1"/>
    </source>
</evidence>
<comment type="subcellular location">
    <subcellularLocation>
        <location evidence="2">Peroxisome membrane</location>
        <topology evidence="2">Peripheral membrane protein</topology>
    </subcellularLocation>
</comment>
<evidence type="ECO:0000256" key="5">
    <source>
        <dbReference type="ARBA" id="ARBA00023136"/>
    </source>
</evidence>
<dbReference type="InterPro" id="IPR024758">
    <property type="entry name" value="Inp1"/>
</dbReference>
<evidence type="ECO:0000256" key="6">
    <source>
        <dbReference type="SAM" id="MobiDB-lite"/>
    </source>
</evidence>
<feature type="compositionally biased region" description="Basic and acidic residues" evidence="6">
    <location>
        <begin position="85"/>
        <end position="110"/>
    </location>
</feature>
<sequence>MGPKVKGSLEPDSRTSLQSKRGPGAESNGTSTKVPHEKKTLHGTNNESAKLNSEKPSSTPQSTKMYSSNKNKNKKKRNRQKSKQKQKEIERDLTNDTKGDIAAEHRDRVSPRSSNAPVQEEKNIHGHADGLYEHQIDSVAVHAGGVDHSQDILLDVKHTTTNEKKRPESPRKRTIKRHITDGVAEEAKSLISQAKENLKNQSSGNPSSPESIGVIDTHLTKSNLNLDGKISLFKFKSSKILVYDEQLNEYEDKSTVSGRLLGHGELEIFQLHNGDVSYLSCGPSFIYPLLPKLKILRIGFNEFILPLSNPERYWKILVNSDSIEIINNLITSFQSVVIYRNLYYGSSLFDVQRLGESDNNENLLSADELSRIPDTLSEKKTSIQSKDTSVEVSNGVPRNNPMPPYPLQHFYESRDDMNTPTPTIYERIPDSPPSPPFSPIRLDSLDNQLAEPSTEIAAVNNEAPIPHNYQHQAENHTPYMDAYNASHEMNYFPSPMNKGFNTLNESFKRISVNEGPAIARPVAQRAGGPILLQSNPFQAIEDKGKFKKDADNKSESSLDSLLDEYEENISTTRSMNFQRSGQASARVSRSSSFIMHHPMLNDSMHNQYRKDSARNAKGNLRNVKNEFPATSLSEYNRLRNGTNSFKVRSRRSSRSDLYTSESNWMEPAFPTSSRKNQIPSSASYHDFQNRKPDIGHIYRSLTQRNLDQIIKNPKNDESSSVKSCNYNHNASPQLNQSNAYVLRARNSQPKPGYARSIMSERTSYSQFSRHSNTNNPSISTPLKADQHNGTRGRRLSLRPSEVYNIVSLNKREEPTSREVPQKKGFATRFFGW</sequence>